<reference evidence="2 3" key="1">
    <citation type="submission" date="2024-10" db="EMBL/GenBank/DDBJ databases">
        <title>The Natural Products Discovery Center: Release of the First 8490 Sequenced Strains for Exploring Actinobacteria Biosynthetic Diversity.</title>
        <authorList>
            <person name="Kalkreuter E."/>
            <person name="Kautsar S.A."/>
            <person name="Yang D."/>
            <person name="Bader C.D."/>
            <person name="Teijaro C.N."/>
            <person name="Fluegel L."/>
            <person name="Davis C.M."/>
            <person name="Simpson J.R."/>
            <person name="Lauterbach L."/>
            <person name="Steele A.D."/>
            <person name="Gui C."/>
            <person name="Meng S."/>
            <person name="Li G."/>
            <person name="Viehrig K."/>
            <person name="Ye F."/>
            <person name="Su P."/>
            <person name="Kiefer A.F."/>
            <person name="Nichols A."/>
            <person name="Cepeda A.J."/>
            <person name="Yan W."/>
            <person name="Fan B."/>
            <person name="Jiang Y."/>
            <person name="Adhikari A."/>
            <person name="Zheng C.-J."/>
            <person name="Schuster L."/>
            <person name="Cowan T.M."/>
            <person name="Smanski M.J."/>
            <person name="Chevrette M.G."/>
            <person name="De Carvalho L.P.S."/>
            <person name="Shen B."/>
        </authorList>
    </citation>
    <scope>NUCLEOTIDE SEQUENCE [LARGE SCALE GENOMIC DNA]</scope>
    <source>
        <strain evidence="2 3">NPDC050545</strain>
    </source>
</reference>
<accession>A0ABW7YM66</accession>
<dbReference type="SUPFAM" id="SSF50969">
    <property type="entry name" value="YVTN repeat-like/Quinoprotein amine dehydrogenase"/>
    <property type="match status" value="1"/>
</dbReference>
<evidence type="ECO:0000256" key="1">
    <source>
        <dbReference type="SAM" id="SignalP"/>
    </source>
</evidence>
<gene>
    <name evidence="2" type="ORF">ACIBG2_06345</name>
</gene>
<dbReference type="Proteomes" id="UP001612741">
    <property type="component" value="Unassembled WGS sequence"/>
</dbReference>
<proteinExistence type="predicted"/>
<keyword evidence="1" id="KW-0732">Signal</keyword>
<evidence type="ECO:0000313" key="2">
    <source>
        <dbReference type="EMBL" id="MFI6496981.1"/>
    </source>
</evidence>
<dbReference type="InterPro" id="IPR011044">
    <property type="entry name" value="Quino_amine_DH_bsu"/>
</dbReference>
<keyword evidence="3" id="KW-1185">Reference proteome</keyword>
<comment type="caution">
    <text evidence="2">The sequence shown here is derived from an EMBL/GenBank/DDBJ whole genome shotgun (WGS) entry which is preliminary data.</text>
</comment>
<sequence>MLVKSALAAMALLTSTAMAPNVPLPGASVTVQEQAGDPVRLGAYGFGTKRTYLRAVKGDTFARQKGMSEAALSPDGRRVAAVPDSYRSGWDSVVVTDRLTGKPARIRTVRKPMTASYASWSRDNTKVALTVESKTGGKWRTTGFTVVDALRSTATTVTVPGVAAKAAFWWSPDGNLVAEHQKGLRFHNPADGKVVRTFAGLGLPTGPEDAFSPSGKQLAVWCPPRFAEHLCVVDPGTGAVLKRVKAEPEALFGWWDENHVIAVMAFRGAYRLTVLDLNGTTKRVLAGIPAKTWRADFWLNFVRGA</sequence>
<dbReference type="Gene3D" id="2.120.10.30">
    <property type="entry name" value="TolB, C-terminal domain"/>
    <property type="match status" value="2"/>
</dbReference>
<dbReference type="InterPro" id="IPR011042">
    <property type="entry name" value="6-blade_b-propeller_TolB-like"/>
</dbReference>
<protein>
    <recommendedName>
        <fullName evidence="4">WD40 repeat domain-containing protein</fullName>
    </recommendedName>
</protein>
<feature type="signal peptide" evidence="1">
    <location>
        <begin position="1"/>
        <end position="19"/>
    </location>
</feature>
<name>A0ABW7YM66_9ACTN</name>
<evidence type="ECO:0008006" key="4">
    <source>
        <dbReference type="Google" id="ProtNLM"/>
    </source>
</evidence>
<dbReference type="RefSeq" id="WP_397079526.1">
    <property type="nucleotide sequence ID" value="NZ_JBITGY010000002.1"/>
</dbReference>
<organism evidence="2 3">
    <name type="scientific">Nonomuraea typhae</name>
    <dbReference type="NCBI Taxonomy" id="2603600"/>
    <lineage>
        <taxon>Bacteria</taxon>
        <taxon>Bacillati</taxon>
        <taxon>Actinomycetota</taxon>
        <taxon>Actinomycetes</taxon>
        <taxon>Streptosporangiales</taxon>
        <taxon>Streptosporangiaceae</taxon>
        <taxon>Nonomuraea</taxon>
    </lineage>
</organism>
<dbReference type="EMBL" id="JBITGY010000002">
    <property type="protein sequence ID" value="MFI6496981.1"/>
    <property type="molecule type" value="Genomic_DNA"/>
</dbReference>
<evidence type="ECO:0000313" key="3">
    <source>
        <dbReference type="Proteomes" id="UP001612741"/>
    </source>
</evidence>
<feature type="chain" id="PRO_5045066017" description="WD40 repeat domain-containing protein" evidence="1">
    <location>
        <begin position="20"/>
        <end position="305"/>
    </location>
</feature>